<evidence type="ECO:0000313" key="1">
    <source>
        <dbReference type="EMBL" id="OAA54175.1"/>
    </source>
</evidence>
<accession>A0A162I9T6</accession>
<reference evidence="1 2" key="1">
    <citation type="journal article" date="2016" name="Genome Biol. Evol.">
        <title>Divergent and convergent evolution of fungal pathogenicity.</title>
        <authorList>
            <person name="Shang Y."/>
            <person name="Xiao G."/>
            <person name="Zheng P."/>
            <person name="Cen K."/>
            <person name="Zhan S."/>
            <person name="Wang C."/>
        </authorList>
    </citation>
    <scope>NUCLEOTIDE SEQUENCE [LARGE SCALE GENOMIC DNA]</scope>
    <source>
        <strain evidence="1 2">ARSEF 2679</strain>
    </source>
</reference>
<proteinExistence type="predicted"/>
<dbReference type="EMBL" id="AZHB01000030">
    <property type="protein sequence ID" value="OAA54175.1"/>
    <property type="molecule type" value="Genomic_DNA"/>
</dbReference>
<sequence length="384" mass="40098">METLISIPISLGSERSLHIQQKQKSSSFLGTLQSLVSGAPSGAIHVQNVPAGAGAVVEVCGQPTASHDVRNNSVDKTQTIVVNTVSAEPLQIYLRWPKGAEEVGLDQLKLQSSDYHIKWDIETPNVPAGAKHLSPADVDFRPARELLVASTSGGISGLIPMMDLLNVSTSSGTADITLLPLYYNKSAAHETKLSIKSNSGSLSINSKLDAAAAAAAGVHSPGRDCHVSIQSSSGTIRSVLGMTKLTSIKSSSGSQHLTALLRDLSLDRRSDLATTTTSGSQNITIVAAPDEDKTAGAAEKAGKAGEVGYMCRHKSSSGSVWIAYPGVWEGTVEAHSNSASIAVTGEGVETDRVRNTRTAVKGTPVHHTDVDTSWGAVSVRFGEA</sequence>
<dbReference type="Proteomes" id="UP000076744">
    <property type="component" value="Unassembled WGS sequence"/>
</dbReference>
<evidence type="ECO:0000313" key="2">
    <source>
        <dbReference type="Proteomes" id="UP000076744"/>
    </source>
</evidence>
<dbReference type="AlphaFoldDB" id="A0A162I9T6"/>
<gene>
    <name evidence="1" type="ORF">ISF_08402</name>
</gene>
<dbReference type="RefSeq" id="XP_018700748.1">
    <property type="nucleotide sequence ID" value="XM_018852005.1"/>
</dbReference>
<comment type="caution">
    <text evidence="1">The sequence shown here is derived from an EMBL/GenBank/DDBJ whole genome shotgun (WGS) entry which is preliminary data.</text>
</comment>
<dbReference type="GeneID" id="30024694"/>
<dbReference type="STRING" id="1081104.A0A162I9T6"/>
<dbReference type="OrthoDB" id="3539644at2759"/>
<protein>
    <submittedName>
        <fullName evidence="1">Uncharacterized protein</fullName>
    </submittedName>
</protein>
<keyword evidence="2" id="KW-1185">Reference proteome</keyword>
<name>A0A162I9T6_CORFA</name>
<organism evidence="1 2">
    <name type="scientific">Cordyceps fumosorosea (strain ARSEF 2679)</name>
    <name type="common">Isaria fumosorosea</name>
    <dbReference type="NCBI Taxonomy" id="1081104"/>
    <lineage>
        <taxon>Eukaryota</taxon>
        <taxon>Fungi</taxon>
        <taxon>Dikarya</taxon>
        <taxon>Ascomycota</taxon>
        <taxon>Pezizomycotina</taxon>
        <taxon>Sordariomycetes</taxon>
        <taxon>Hypocreomycetidae</taxon>
        <taxon>Hypocreales</taxon>
        <taxon>Cordycipitaceae</taxon>
        <taxon>Cordyceps</taxon>
    </lineage>
</organism>